<feature type="non-terminal residue" evidence="1">
    <location>
        <position position="64"/>
    </location>
</feature>
<comment type="caution">
    <text evidence="1">The sequence shown here is derived from an EMBL/GenBank/DDBJ whole genome shotgun (WGS) entry which is preliminary data.</text>
</comment>
<reference evidence="1 2" key="1">
    <citation type="journal article" date="2018" name="Front. Plant Sci.">
        <title>Red Clover (Trifolium pratense) and Zigzag Clover (T. medium) - A Picture of Genomic Similarities and Differences.</title>
        <authorList>
            <person name="Dluhosova J."/>
            <person name="Istvanek J."/>
            <person name="Nedelnik J."/>
            <person name="Repkova J."/>
        </authorList>
    </citation>
    <scope>NUCLEOTIDE SEQUENCE [LARGE SCALE GENOMIC DNA]</scope>
    <source>
        <strain evidence="2">cv. 10/8</strain>
        <tissue evidence="1">Leaf</tissue>
    </source>
</reference>
<organism evidence="1 2">
    <name type="scientific">Trifolium medium</name>
    <dbReference type="NCBI Taxonomy" id="97028"/>
    <lineage>
        <taxon>Eukaryota</taxon>
        <taxon>Viridiplantae</taxon>
        <taxon>Streptophyta</taxon>
        <taxon>Embryophyta</taxon>
        <taxon>Tracheophyta</taxon>
        <taxon>Spermatophyta</taxon>
        <taxon>Magnoliopsida</taxon>
        <taxon>eudicotyledons</taxon>
        <taxon>Gunneridae</taxon>
        <taxon>Pentapetalae</taxon>
        <taxon>rosids</taxon>
        <taxon>fabids</taxon>
        <taxon>Fabales</taxon>
        <taxon>Fabaceae</taxon>
        <taxon>Papilionoideae</taxon>
        <taxon>50 kb inversion clade</taxon>
        <taxon>NPAAA clade</taxon>
        <taxon>Hologalegina</taxon>
        <taxon>IRL clade</taxon>
        <taxon>Trifolieae</taxon>
        <taxon>Trifolium</taxon>
    </lineage>
</organism>
<sequence>HLLKGLNATTPEDALAKLIASRSSNSNTEGTSAFFEQAVKSQVELDAMELRFKEDFIKGNILEM</sequence>
<feature type="non-terminal residue" evidence="1">
    <location>
        <position position="1"/>
    </location>
</feature>
<keyword evidence="2" id="KW-1185">Reference proteome</keyword>
<protein>
    <submittedName>
        <fullName evidence="1">Uncharacterized protein</fullName>
    </submittedName>
</protein>
<accession>A0A392WEG9</accession>
<evidence type="ECO:0000313" key="1">
    <source>
        <dbReference type="EMBL" id="MCI97999.1"/>
    </source>
</evidence>
<dbReference type="Proteomes" id="UP000265520">
    <property type="component" value="Unassembled WGS sequence"/>
</dbReference>
<evidence type="ECO:0000313" key="2">
    <source>
        <dbReference type="Proteomes" id="UP000265520"/>
    </source>
</evidence>
<dbReference type="AlphaFoldDB" id="A0A392WEG9"/>
<dbReference type="EMBL" id="LXQA011460971">
    <property type="protein sequence ID" value="MCI97999.1"/>
    <property type="molecule type" value="Genomic_DNA"/>
</dbReference>
<name>A0A392WEG9_9FABA</name>
<proteinExistence type="predicted"/>